<keyword evidence="3 5" id="KW-1133">Transmembrane helix</keyword>
<proteinExistence type="predicted"/>
<dbReference type="WBParaSite" id="SMTH1_105100.2">
    <property type="protein sequence ID" value="SMTH1_105100.2"/>
    <property type="gene ID" value="SMTH1_105100"/>
</dbReference>
<keyword evidence="2 5" id="KW-0812">Transmembrane</keyword>
<comment type="subcellular location">
    <subcellularLocation>
        <location evidence="1">Membrane</location>
        <topology evidence="1">Multi-pass membrane protein</topology>
    </subcellularLocation>
</comment>
<dbReference type="Proteomes" id="UP000050791">
    <property type="component" value="Unassembled WGS sequence"/>
</dbReference>
<evidence type="ECO:0000256" key="2">
    <source>
        <dbReference type="ARBA" id="ARBA00022692"/>
    </source>
</evidence>
<evidence type="ECO:0000256" key="4">
    <source>
        <dbReference type="ARBA" id="ARBA00023136"/>
    </source>
</evidence>
<dbReference type="InterPro" id="IPR018499">
    <property type="entry name" value="Tetraspanin/Peripherin"/>
</dbReference>
<evidence type="ECO:0000313" key="6">
    <source>
        <dbReference type="Proteomes" id="UP000050791"/>
    </source>
</evidence>
<evidence type="ECO:0008006" key="8">
    <source>
        <dbReference type="Google" id="ProtNLM"/>
    </source>
</evidence>
<dbReference type="AlphaFoldDB" id="A0AA85AU26"/>
<evidence type="ECO:0000256" key="5">
    <source>
        <dbReference type="SAM" id="Phobius"/>
    </source>
</evidence>
<dbReference type="GO" id="GO:0016020">
    <property type="term" value="C:membrane"/>
    <property type="evidence" value="ECO:0007669"/>
    <property type="project" value="UniProtKB-SubCell"/>
</dbReference>
<evidence type="ECO:0000313" key="7">
    <source>
        <dbReference type="WBParaSite" id="SMTH1_105100.2"/>
    </source>
</evidence>
<organism evidence="6 7">
    <name type="scientific">Schistosoma mattheei</name>
    <dbReference type="NCBI Taxonomy" id="31246"/>
    <lineage>
        <taxon>Eukaryota</taxon>
        <taxon>Metazoa</taxon>
        <taxon>Spiralia</taxon>
        <taxon>Lophotrochozoa</taxon>
        <taxon>Platyhelminthes</taxon>
        <taxon>Trematoda</taxon>
        <taxon>Digenea</taxon>
        <taxon>Strigeidida</taxon>
        <taxon>Schistosomatoidea</taxon>
        <taxon>Schistosomatidae</taxon>
        <taxon>Schistosoma</taxon>
    </lineage>
</organism>
<sequence length="317" mass="36032">MANILFTLVLFSVNVIVGIVGLALAILGGLMTFSKSATTRTFGEIWGRYLEKMNLSNSSIEQTIADATLKMSGHYSRPIFAIGLIILIICIAGILGSCCKSSLCLKIYITAISIIIITHIIILIVYFARKQVPHTFLIQFLNYSIHDYISISSGDPNSILMGLIMMKLNCCGARNGSDFYHPVKFNRTDVWNGVTYTHLRYPLPCCQFKDNLEIQGDTCPNSFRNSNIHNGCLKPLHQLLTYYVDIAAYISFILLLCEQLIIEVFYVRRTIHSSSSSFSFEVEDSHLFFNRIYRKQTKNSIRDHFLSRYNKNYPQNN</sequence>
<feature type="transmembrane region" description="Helical" evidence="5">
    <location>
        <begin position="79"/>
        <end position="95"/>
    </location>
</feature>
<evidence type="ECO:0000256" key="3">
    <source>
        <dbReference type="ARBA" id="ARBA00022989"/>
    </source>
</evidence>
<feature type="transmembrane region" description="Helical" evidence="5">
    <location>
        <begin position="6"/>
        <end position="30"/>
    </location>
</feature>
<dbReference type="SUPFAM" id="SSF48652">
    <property type="entry name" value="Tetraspanin"/>
    <property type="match status" value="1"/>
</dbReference>
<keyword evidence="4 5" id="KW-0472">Membrane</keyword>
<name>A0AA85AU26_9TREM</name>
<protein>
    <recommendedName>
        <fullName evidence="8">Tetraspanin</fullName>
    </recommendedName>
</protein>
<evidence type="ECO:0000256" key="1">
    <source>
        <dbReference type="ARBA" id="ARBA00004141"/>
    </source>
</evidence>
<reference evidence="7" key="1">
    <citation type="submission" date="2023-11" db="UniProtKB">
        <authorList>
            <consortium name="WormBaseParasite"/>
        </authorList>
    </citation>
    <scope>IDENTIFICATION</scope>
</reference>
<dbReference type="Pfam" id="PF00335">
    <property type="entry name" value="Tetraspanin"/>
    <property type="match status" value="1"/>
</dbReference>
<dbReference type="PANTHER" id="PTHR19282:SF522">
    <property type="entry name" value="TETRASPANIN"/>
    <property type="match status" value="1"/>
</dbReference>
<accession>A0AA85AU26</accession>
<feature type="transmembrane region" description="Helical" evidence="5">
    <location>
        <begin position="107"/>
        <end position="128"/>
    </location>
</feature>
<dbReference type="PANTHER" id="PTHR19282">
    <property type="entry name" value="TETRASPANIN"/>
    <property type="match status" value="1"/>
</dbReference>
<dbReference type="InterPro" id="IPR008952">
    <property type="entry name" value="Tetraspanin_EC2_sf"/>
</dbReference>